<keyword evidence="4" id="KW-0378">Hydrolase</keyword>
<dbReference type="Gene3D" id="3.30.830.10">
    <property type="entry name" value="Metalloenzyme, LuxS/M16 peptidase-like"/>
    <property type="match status" value="4"/>
</dbReference>
<evidence type="ECO:0000256" key="5">
    <source>
        <dbReference type="ARBA" id="ARBA00022833"/>
    </source>
</evidence>
<name>A0AAD5XNR8_9FUNG</name>
<dbReference type="InterPro" id="IPR054734">
    <property type="entry name" value="PqqF-like_C_4"/>
</dbReference>
<keyword evidence="5" id="KW-0862">Zinc</keyword>
<evidence type="ECO:0000259" key="7">
    <source>
        <dbReference type="Pfam" id="PF00675"/>
    </source>
</evidence>
<evidence type="ECO:0000256" key="3">
    <source>
        <dbReference type="ARBA" id="ARBA00022723"/>
    </source>
</evidence>
<evidence type="ECO:0000259" key="9">
    <source>
        <dbReference type="Pfam" id="PF16187"/>
    </source>
</evidence>
<sequence>MFKVSRPAAAVASLRTGLAKRACIHVPPVAVARSYATSASSYTIIPNTLHLPLLTTQLKDRKSAKLVLSNGIKGVVISDSETPVTGAALSVEAGSWHDTIEGTAHFCEHMLFLGTKKFPSEHDYERFIFDSNGQMNGYTANDHSLYYFSDVSPSAFDGALDRFARFFYEPLFNPNCVEREQNAVDQEFRKNIEQDGWRVLHVRKALANASHPFSAFNTGNLETMKMISQDTLKEWFRNHYSANLMHFAILGRDSVEVLAEKAEAAFGPIRNNNVPALATTGRAVFPTSLHRTLTWIEPIKNLRELTLAWEIPFKYNDDTTKPARLASHLIGYEGQNSLLSLLKKEELAEGLSAGQSHLGAENLLFEISVSLTENGVKEWQTVVGRIFEGIASLQATHVPKHVFDQVYLVNKIGYQFQQRSSGIATQWCGLLRRESIETFPQKSFFISSFDPAATQALLNELTPDTCMYTMIAQKAAFPLNKSEKWMGAKYATHPIKGGDLGMWKSAKPHPDVSHPAPNPFIPKHLALTARDSAHPQLLLSGNEGKLYFFPDAEFAVPEAAYMFNIKTPKIRPDDPRSIVLAALYTRFVHERLQEISYDAASAGLHFDVGSVPGDTGIAVGVDGYSENAALLLQSVLGFLRNPSVTEHEFAVYLESLKRSYQNASKDSPLRQAMDKLSNVIHEKYCPPAMLAEAAERISADDLRAFSESLYETRYIEAFVGGNVTGDEALAAWRLVQESLPGTPCSQESVARSKAIPFSETGPTYLDTNVPVKGNALVWALGLGTRDHKLRTGQELLSKLIKEPLYTELRTKAQTGYIVSSGGMQVEKQLFLQAVVQSNTHDPWDLLSRVELFHETFLRELVESGTEIQARFDAVKAAKLARLAQPYDTLAAKLRWFRYLAFEEDADFEFLEARMAAMKAYSLDDLREFAVGALGRRNKRRMAVLASGNSEENLEFKWRAYAKL</sequence>
<dbReference type="InterPro" id="IPR011765">
    <property type="entry name" value="Pept_M16_N"/>
</dbReference>
<organism evidence="11 12">
    <name type="scientific">Geranomyces variabilis</name>
    <dbReference type="NCBI Taxonomy" id="109894"/>
    <lineage>
        <taxon>Eukaryota</taxon>
        <taxon>Fungi</taxon>
        <taxon>Fungi incertae sedis</taxon>
        <taxon>Chytridiomycota</taxon>
        <taxon>Chytridiomycota incertae sedis</taxon>
        <taxon>Chytridiomycetes</taxon>
        <taxon>Spizellomycetales</taxon>
        <taxon>Powellomycetaceae</taxon>
        <taxon>Geranomyces</taxon>
    </lineage>
</organism>
<dbReference type="PANTHER" id="PTHR43690:SF18">
    <property type="entry name" value="INSULIN-DEGRADING ENZYME-RELATED"/>
    <property type="match status" value="1"/>
</dbReference>
<dbReference type="Pfam" id="PF22456">
    <property type="entry name" value="PqqF-like_C_4"/>
    <property type="match status" value="1"/>
</dbReference>
<evidence type="ECO:0000256" key="6">
    <source>
        <dbReference type="ARBA" id="ARBA00023049"/>
    </source>
</evidence>
<evidence type="ECO:0000259" key="8">
    <source>
        <dbReference type="Pfam" id="PF05193"/>
    </source>
</evidence>
<dbReference type="InterPro" id="IPR011249">
    <property type="entry name" value="Metalloenz_LuxS/M16"/>
</dbReference>
<evidence type="ECO:0000256" key="2">
    <source>
        <dbReference type="ARBA" id="ARBA00022670"/>
    </source>
</evidence>
<evidence type="ECO:0000259" key="10">
    <source>
        <dbReference type="Pfam" id="PF22456"/>
    </source>
</evidence>
<dbReference type="Proteomes" id="UP001212152">
    <property type="component" value="Unassembled WGS sequence"/>
</dbReference>
<dbReference type="EMBL" id="JADGJQ010000049">
    <property type="protein sequence ID" value="KAJ3175696.1"/>
    <property type="molecule type" value="Genomic_DNA"/>
</dbReference>
<feature type="domain" description="Peptidase M16 C-terminal" evidence="8">
    <location>
        <begin position="227"/>
        <end position="405"/>
    </location>
</feature>
<dbReference type="GO" id="GO:0006508">
    <property type="term" value="P:proteolysis"/>
    <property type="evidence" value="ECO:0007669"/>
    <property type="project" value="UniProtKB-KW"/>
</dbReference>
<reference evidence="11" key="1">
    <citation type="submission" date="2020-05" db="EMBL/GenBank/DDBJ databases">
        <title>Phylogenomic resolution of chytrid fungi.</title>
        <authorList>
            <person name="Stajich J.E."/>
            <person name="Amses K."/>
            <person name="Simmons R."/>
            <person name="Seto K."/>
            <person name="Myers J."/>
            <person name="Bonds A."/>
            <person name="Quandt C.A."/>
            <person name="Barry K."/>
            <person name="Liu P."/>
            <person name="Grigoriev I."/>
            <person name="Longcore J.E."/>
            <person name="James T.Y."/>
        </authorList>
    </citation>
    <scope>NUCLEOTIDE SEQUENCE</scope>
    <source>
        <strain evidence="11">JEL0379</strain>
    </source>
</reference>
<dbReference type="InterPro" id="IPR050626">
    <property type="entry name" value="Peptidase_M16"/>
</dbReference>
<dbReference type="AlphaFoldDB" id="A0AAD5XNR8"/>
<dbReference type="Pfam" id="PF00675">
    <property type="entry name" value="Peptidase_M16"/>
    <property type="match status" value="1"/>
</dbReference>
<evidence type="ECO:0000313" key="12">
    <source>
        <dbReference type="Proteomes" id="UP001212152"/>
    </source>
</evidence>
<evidence type="ECO:0000256" key="1">
    <source>
        <dbReference type="ARBA" id="ARBA00007261"/>
    </source>
</evidence>
<dbReference type="Pfam" id="PF16187">
    <property type="entry name" value="Peptidase_M16_M"/>
    <property type="match status" value="1"/>
</dbReference>
<dbReference type="SUPFAM" id="SSF63411">
    <property type="entry name" value="LuxS/MPP-like metallohydrolase"/>
    <property type="match status" value="4"/>
</dbReference>
<feature type="domain" description="Peptidase M16 middle/third" evidence="9">
    <location>
        <begin position="414"/>
        <end position="692"/>
    </location>
</feature>
<dbReference type="Pfam" id="PF05193">
    <property type="entry name" value="Peptidase_M16_C"/>
    <property type="match status" value="1"/>
</dbReference>
<accession>A0AAD5XNR8</accession>
<dbReference type="GO" id="GO:0008237">
    <property type="term" value="F:metallopeptidase activity"/>
    <property type="evidence" value="ECO:0007669"/>
    <property type="project" value="UniProtKB-KW"/>
</dbReference>
<feature type="domain" description="Coenzyme PQQ synthesis protein F-like C-terminal lobe" evidence="10">
    <location>
        <begin position="795"/>
        <end position="894"/>
    </location>
</feature>
<dbReference type="PANTHER" id="PTHR43690">
    <property type="entry name" value="NARDILYSIN"/>
    <property type="match status" value="1"/>
</dbReference>
<keyword evidence="6" id="KW-0482">Metalloprotease</keyword>
<keyword evidence="2" id="KW-0645">Protease</keyword>
<evidence type="ECO:0000313" key="11">
    <source>
        <dbReference type="EMBL" id="KAJ3175696.1"/>
    </source>
</evidence>
<evidence type="ECO:0008006" key="13">
    <source>
        <dbReference type="Google" id="ProtNLM"/>
    </source>
</evidence>
<comment type="similarity">
    <text evidence="1">Belongs to the peptidase M16 family.</text>
</comment>
<keyword evidence="3" id="KW-0479">Metal-binding</keyword>
<evidence type="ECO:0000256" key="4">
    <source>
        <dbReference type="ARBA" id="ARBA00022801"/>
    </source>
</evidence>
<keyword evidence="12" id="KW-1185">Reference proteome</keyword>
<feature type="domain" description="Peptidase M16 N-terminal" evidence="7">
    <location>
        <begin position="77"/>
        <end position="208"/>
    </location>
</feature>
<dbReference type="GO" id="GO:0046872">
    <property type="term" value="F:metal ion binding"/>
    <property type="evidence" value="ECO:0007669"/>
    <property type="project" value="UniProtKB-KW"/>
</dbReference>
<protein>
    <recommendedName>
        <fullName evidence="13">Insulysin</fullName>
    </recommendedName>
</protein>
<proteinExistence type="inferred from homology"/>
<dbReference type="InterPro" id="IPR032632">
    <property type="entry name" value="Peptidase_M16_M"/>
</dbReference>
<dbReference type="InterPro" id="IPR007863">
    <property type="entry name" value="Peptidase_M16_C"/>
</dbReference>
<gene>
    <name evidence="11" type="ORF">HDU87_005839</name>
</gene>
<comment type="caution">
    <text evidence="11">The sequence shown here is derived from an EMBL/GenBank/DDBJ whole genome shotgun (WGS) entry which is preliminary data.</text>
</comment>